<feature type="region of interest" description="Disordered" evidence="1">
    <location>
        <begin position="354"/>
        <end position="380"/>
    </location>
</feature>
<feature type="transmembrane region" description="Helical" evidence="2">
    <location>
        <begin position="329"/>
        <end position="350"/>
    </location>
</feature>
<feature type="compositionally biased region" description="Gly residues" evidence="1">
    <location>
        <begin position="463"/>
        <end position="476"/>
    </location>
</feature>
<keyword evidence="2" id="KW-0812">Transmembrane</keyword>
<dbReference type="VEuPathDB" id="CryptoDB:Vbra_20392"/>
<feature type="compositionally biased region" description="Gly residues" evidence="1">
    <location>
        <begin position="523"/>
        <end position="540"/>
    </location>
</feature>
<feature type="compositionally biased region" description="Basic and acidic residues" evidence="1">
    <location>
        <begin position="486"/>
        <end position="498"/>
    </location>
</feature>
<evidence type="ECO:0000256" key="1">
    <source>
        <dbReference type="SAM" id="MobiDB-lite"/>
    </source>
</evidence>
<keyword evidence="2" id="KW-1133">Transmembrane helix</keyword>
<dbReference type="Gene3D" id="3.10.310.50">
    <property type="match status" value="1"/>
</dbReference>
<dbReference type="PANTHER" id="PTHR33748">
    <property type="entry name" value="PROTEIN CBG04600"/>
    <property type="match status" value="1"/>
</dbReference>
<feature type="compositionally biased region" description="Low complexity" evidence="1">
    <location>
        <begin position="449"/>
        <end position="462"/>
    </location>
</feature>
<dbReference type="AlphaFoldDB" id="A0A0G4EJ85"/>
<evidence type="ECO:0008006" key="6">
    <source>
        <dbReference type="Google" id="ProtNLM"/>
    </source>
</evidence>
<keyword evidence="3" id="KW-0732">Signal</keyword>
<feature type="chain" id="PRO_5005187188" description="TPM domain-containing protein" evidence="3">
    <location>
        <begin position="21"/>
        <end position="573"/>
    </location>
</feature>
<name>A0A0G4EJ85_VITBC</name>
<feature type="signal peptide" evidence="3">
    <location>
        <begin position="1"/>
        <end position="20"/>
    </location>
</feature>
<evidence type="ECO:0000313" key="5">
    <source>
        <dbReference type="Proteomes" id="UP000041254"/>
    </source>
</evidence>
<gene>
    <name evidence="4" type="ORF">Vbra_20392</name>
</gene>
<keyword evidence="2" id="KW-0472">Membrane</keyword>
<organism evidence="4 5">
    <name type="scientific">Vitrella brassicaformis (strain CCMP3155)</name>
    <dbReference type="NCBI Taxonomy" id="1169540"/>
    <lineage>
        <taxon>Eukaryota</taxon>
        <taxon>Sar</taxon>
        <taxon>Alveolata</taxon>
        <taxon>Colpodellida</taxon>
        <taxon>Vitrellaceae</taxon>
        <taxon>Vitrella</taxon>
    </lineage>
</organism>
<dbReference type="InParanoid" id="A0A0G4EJ85"/>
<accession>A0A0G4EJ85</accession>
<dbReference type="Proteomes" id="UP000041254">
    <property type="component" value="Unassembled WGS sequence"/>
</dbReference>
<evidence type="ECO:0000313" key="4">
    <source>
        <dbReference type="EMBL" id="CEL96774.1"/>
    </source>
</evidence>
<dbReference type="GO" id="GO:0005892">
    <property type="term" value="C:acetylcholine-gated channel complex"/>
    <property type="evidence" value="ECO:0007669"/>
    <property type="project" value="InterPro"/>
</dbReference>
<evidence type="ECO:0000256" key="2">
    <source>
        <dbReference type="SAM" id="Phobius"/>
    </source>
</evidence>
<feature type="compositionally biased region" description="Low complexity" evidence="1">
    <location>
        <begin position="366"/>
        <end position="380"/>
    </location>
</feature>
<protein>
    <recommendedName>
        <fullName evidence="6">TPM domain-containing protein</fullName>
    </recommendedName>
</protein>
<dbReference type="EMBL" id="CDMY01000246">
    <property type="protein sequence ID" value="CEL96774.1"/>
    <property type="molecule type" value="Genomic_DNA"/>
</dbReference>
<keyword evidence="5" id="KW-1185">Reference proteome</keyword>
<dbReference type="OrthoDB" id="8062037at2759"/>
<feature type="compositionally biased region" description="Basic and acidic residues" evidence="1">
    <location>
        <begin position="505"/>
        <end position="517"/>
    </location>
</feature>
<feature type="compositionally biased region" description="Gly residues" evidence="1">
    <location>
        <begin position="550"/>
        <end position="573"/>
    </location>
</feature>
<dbReference type="OMA" id="DTRSICH"/>
<feature type="region of interest" description="Disordered" evidence="1">
    <location>
        <begin position="395"/>
        <end position="573"/>
    </location>
</feature>
<evidence type="ECO:0000256" key="3">
    <source>
        <dbReference type="SAM" id="SignalP"/>
    </source>
</evidence>
<dbReference type="Pfam" id="PF17175">
    <property type="entry name" value="MOLO1"/>
    <property type="match status" value="1"/>
</dbReference>
<dbReference type="PANTHER" id="PTHR33748:SF5">
    <property type="entry name" value="GROUND-LIKE DOMAIN-CONTAINING PROTEIN"/>
    <property type="match status" value="1"/>
</dbReference>
<proteinExistence type="predicted"/>
<dbReference type="InterPro" id="IPR033438">
    <property type="entry name" value="MOLO1"/>
</dbReference>
<reference evidence="4 5" key="1">
    <citation type="submission" date="2014-11" db="EMBL/GenBank/DDBJ databases">
        <authorList>
            <person name="Zhu J."/>
            <person name="Qi W."/>
            <person name="Song R."/>
        </authorList>
    </citation>
    <scope>NUCLEOTIDE SEQUENCE [LARGE SCALE GENOMIC DNA]</scope>
</reference>
<feature type="compositionally biased region" description="Basic and acidic residues" evidence="1">
    <location>
        <begin position="428"/>
        <end position="441"/>
    </location>
</feature>
<sequence length="573" mass="61326">MAGALYAFTTALFAMAGTDAVRPGAFVAPIRFSPPTTAIDKRRDASATSLFALFRLPGIFMRPSLSTLDPFKLTAPAIVQPGRLVGHQAGKRGSRRVLSSAEAAEIATDDESTITVPDGGEQNDKFSLSGVSSLSAVQPSSPCSLPSGPFPNPQYDLLQCGLRNKGWVCDPDGVLPSVYDREMIQRILNDIRDNCRLTCPDGEERGFQVSVALVRKMLLREGENKYSLAAKWATSIGNQWGVGDKGCGNGVIFFLSRDDRVVHIQAAKQAKLRVSNRDLTTIIDAMKPALRREDYSGAIRKGLTLLEAKLKDPSSKSAIAVSVQISDEALPALLIAAIILTLIMWIIWYANSGKPEQPKSPRRRSTSYSSYTPSYDPSYYRIQGRTDSLRQALPHREQHKEASQYNDAASRGIDEHSYSGSGFHRGPKPPDDTAEPKEPKKTATRSRRSYTSYSYGSTYSGGDYNGGGGYSGGISSSGGRTYSGKAKRDPTVQGDHSRAGTNRGLESRQEPTRRDDSDPGTSSSGGFGGGWFKGGRGVSRGWGDSDDRGGGTSSSGSFGGGSVDDGGGASGGW</sequence>